<dbReference type="Proteomes" id="UP000809829">
    <property type="component" value="Unassembled WGS sequence"/>
</dbReference>
<reference evidence="4 5" key="1">
    <citation type="submission" date="2021-01" db="EMBL/GenBank/DDBJ databases">
        <title>Genomic Encyclopedia of Type Strains, Phase IV (KMG-IV): sequencing the most valuable type-strain genomes for metagenomic binning, comparative biology and taxonomic classification.</title>
        <authorList>
            <person name="Goeker M."/>
        </authorList>
    </citation>
    <scope>NUCLEOTIDE SEQUENCE [LARGE SCALE GENOMIC DNA]</scope>
    <source>
        <strain evidence="4 5">DSM 104297</strain>
    </source>
</reference>
<dbReference type="Pfam" id="PF00395">
    <property type="entry name" value="SLH"/>
    <property type="match status" value="2"/>
</dbReference>
<feature type="domain" description="SLH" evidence="3">
    <location>
        <begin position="94"/>
        <end position="155"/>
    </location>
</feature>
<evidence type="ECO:0000313" key="5">
    <source>
        <dbReference type="Proteomes" id="UP000809829"/>
    </source>
</evidence>
<sequence length="360" mass="40354">MKKKRLLTALLLSCTLALSVTSVHAADKTVDSYLAYDIVDHSAYEEMDDFLAADIIDGMVDEDGAVAVKPNQSITRAQFTKILVNALGLTVAPNTKTFSDVKKLDWHYEYITIASSLGIVTGRPDGKFYPYEQIKREHMAVMIHRAFKKSVTFKNTNKPFKDVPSSHWAYQEIHESSSVGIINGYTATNEFRPLKNATRAQAVLMIHRALKQETKNLPNAQAITSLVKQQIDKENQLVKVNDFSGLTALYNQHTTGFYKVAGLDSLEMLQFFVNDLGAKFSVEPIGTYSISVKHLNDRYVQVETKDMKQKVNVEIETSKVEEVLDVSGIYSLKKEASGAWKIYNFVPNDESLAGYPLFGF</sequence>
<name>A0ABS2QXX8_9BACI</name>
<keyword evidence="5" id="KW-1185">Reference proteome</keyword>
<evidence type="ECO:0000256" key="2">
    <source>
        <dbReference type="SAM" id="SignalP"/>
    </source>
</evidence>
<dbReference type="RefSeq" id="WP_205187805.1">
    <property type="nucleotide sequence ID" value="NZ_JAFBFC010000004.1"/>
</dbReference>
<protein>
    <recommendedName>
        <fullName evidence="3">SLH domain-containing protein</fullName>
    </recommendedName>
</protein>
<feature type="domain" description="SLH" evidence="3">
    <location>
        <begin position="156"/>
        <end position="220"/>
    </location>
</feature>
<comment type="caution">
    <text evidence="4">The sequence shown here is derived from an EMBL/GenBank/DDBJ whole genome shotgun (WGS) entry which is preliminary data.</text>
</comment>
<dbReference type="PANTHER" id="PTHR43308">
    <property type="entry name" value="OUTER MEMBRANE PROTEIN ALPHA-RELATED"/>
    <property type="match status" value="1"/>
</dbReference>
<evidence type="ECO:0000313" key="4">
    <source>
        <dbReference type="EMBL" id="MBM7703837.1"/>
    </source>
</evidence>
<accession>A0ABS2QXX8</accession>
<dbReference type="InterPro" id="IPR051465">
    <property type="entry name" value="Cell_Envelope_Struct_Comp"/>
</dbReference>
<organism evidence="4 5">
    <name type="scientific">Priestia iocasae</name>
    <dbReference type="NCBI Taxonomy" id="2291674"/>
    <lineage>
        <taxon>Bacteria</taxon>
        <taxon>Bacillati</taxon>
        <taxon>Bacillota</taxon>
        <taxon>Bacilli</taxon>
        <taxon>Bacillales</taxon>
        <taxon>Bacillaceae</taxon>
        <taxon>Priestia</taxon>
    </lineage>
</organism>
<evidence type="ECO:0000259" key="3">
    <source>
        <dbReference type="PROSITE" id="PS51272"/>
    </source>
</evidence>
<feature type="chain" id="PRO_5045991877" description="SLH domain-containing protein" evidence="2">
    <location>
        <begin position="26"/>
        <end position="360"/>
    </location>
</feature>
<gene>
    <name evidence="4" type="ORF">JOC83_002686</name>
</gene>
<feature type="signal peptide" evidence="2">
    <location>
        <begin position="1"/>
        <end position="25"/>
    </location>
</feature>
<evidence type="ECO:0000256" key="1">
    <source>
        <dbReference type="ARBA" id="ARBA00022729"/>
    </source>
</evidence>
<dbReference type="InterPro" id="IPR001119">
    <property type="entry name" value="SLH_dom"/>
</dbReference>
<proteinExistence type="predicted"/>
<feature type="domain" description="SLH" evidence="3">
    <location>
        <begin position="30"/>
        <end position="93"/>
    </location>
</feature>
<keyword evidence="1 2" id="KW-0732">Signal</keyword>
<dbReference type="EMBL" id="JAFBFC010000004">
    <property type="protein sequence ID" value="MBM7703837.1"/>
    <property type="molecule type" value="Genomic_DNA"/>
</dbReference>
<dbReference type="PROSITE" id="PS51272">
    <property type="entry name" value="SLH"/>
    <property type="match status" value="3"/>
</dbReference>